<evidence type="ECO:0000256" key="1">
    <source>
        <dbReference type="ARBA" id="ARBA00001966"/>
    </source>
</evidence>
<comment type="caution">
    <text evidence="8">The sequence shown here is derived from an EMBL/GenBank/DDBJ whole genome shotgun (WGS) entry which is preliminary data.</text>
</comment>
<evidence type="ECO:0000313" key="9">
    <source>
        <dbReference type="Proteomes" id="UP000226592"/>
    </source>
</evidence>
<dbReference type="GO" id="GO:0046872">
    <property type="term" value="F:metal ion binding"/>
    <property type="evidence" value="ECO:0007669"/>
    <property type="project" value="UniProtKB-KW"/>
</dbReference>
<dbReference type="GO" id="GO:0003824">
    <property type="term" value="F:catalytic activity"/>
    <property type="evidence" value="ECO:0007669"/>
    <property type="project" value="InterPro"/>
</dbReference>
<dbReference type="Proteomes" id="UP000226592">
    <property type="component" value="Unassembled WGS sequence"/>
</dbReference>
<evidence type="ECO:0000256" key="6">
    <source>
        <dbReference type="ARBA" id="ARBA00023014"/>
    </source>
</evidence>
<dbReference type="InterPro" id="IPR013785">
    <property type="entry name" value="Aldolase_TIM"/>
</dbReference>
<dbReference type="SFLD" id="SFLDG01067">
    <property type="entry name" value="SPASM/twitch_domain_containing"/>
    <property type="match status" value="1"/>
</dbReference>
<evidence type="ECO:0000256" key="4">
    <source>
        <dbReference type="ARBA" id="ARBA00022723"/>
    </source>
</evidence>
<dbReference type="AlphaFoldDB" id="A0A2D6M0I5"/>
<evidence type="ECO:0000256" key="5">
    <source>
        <dbReference type="ARBA" id="ARBA00023004"/>
    </source>
</evidence>
<feature type="domain" description="Radical SAM core" evidence="7">
    <location>
        <begin position="3"/>
        <end position="212"/>
    </location>
</feature>
<dbReference type="PANTHER" id="PTHR11228:SF7">
    <property type="entry name" value="PQQA PEPTIDE CYCLASE"/>
    <property type="match status" value="1"/>
</dbReference>
<accession>A0A2D6M0I5</accession>
<evidence type="ECO:0000256" key="2">
    <source>
        <dbReference type="ARBA" id="ARBA00022485"/>
    </source>
</evidence>
<gene>
    <name evidence="8" type="ORF">CL943_01265</name>
</gene>
<dbReference type="PIRSF" id="PIRSF037420">
    <property type="entry name" value="PQQ_syn_pqqE"/>
    <property type="match status" value="1"/>
</dbReference>
<dbReference type="PROSITE" id="PS51918">
    <property type="entry name" value="RADICAL_SAM"/>
    <property type="match status" value="1"/>
</dbReference>
<dbReference type="InterPro" id="IPR017200">
    <property type="entry name" value="PqqE-like"/>
</dbReference>
<dbReference type="SUPFAM" id="SSF102114">
    <property type="entry name" value="Radical SAM enzymes"/>
    <property type="match status" value="1"/>
</dbReference>
<dbReference type="InterPro" id="IPR007197">
    <property type="entry name" value="rSAM"/>
</dbReference>
<reference evidence="9" key="1">
    <citation type="submission" date="2017-09" db="EMBL/GenBank/DDBJ databases">
        <title>The Reconstruction of 2,631 Draft Metagenome-Assembled Genomes from the Global Oceans.</title>
        <authorList>
            <person name="Tully B.J."/>
            <person name="Graham E.D."/>
            <person name="Heidelberg J.F."/>
        </authorList>
    </citation>
    <scope>NUCLEOTIDE SEQUENCE [LARGE SCALE GENOMIC DNA]</scope>
</reference>
<evidence type="ECO:0000313" key="8">
    <source>
        <dbReference type="EMBL" id="MAG21921.1"/>
    </source>
</evidence>
<dbReference type="CDD" id="cd01335">
    <property type="entry name" value="Radical_SAM"/>
    <property type="match status" value="1"/>
</dbReference>
<dbReference type="Gene3D" id="3.20.20.70">
    <property type="entry name" value="Aldolase class I"/>
    <property type="match status" value="1"/>
</dbReference>
<proteinExistence type="predicted"/>
<dbReference type="SMART" id="SM00729">
    <property type="entry name" value="Elp3"/>
    <property type="match status" value="1"/>
</dbReference>
<dbReference type="InterPro" id="IPR058240">
    <property type="entry name" value="rSAM_sf"/>
</dbReference>
<keyword evidence="5" id="KW-0408">Iron</keyword>
<keyword evidence="3" id="KW-0949">S-adenosyl-L-methionine</keyword>
<comment type="cofactor">
    <cofactor evidence="1">
        <name>[4Fe-4S] cluster</name>
        <dbReference type="ChEBI" id="CHEBI:49883"/>
    </cofactor>
</comment>
<keyword evidence="6" id="KW-0411">Iron-sulfur</keyword>
<dbReference type="InterPro" id="IPR006638">
    <property type="entry name" value="Elp3/MiaA/NifB-like_rSAM"/>
</dbReference>
<dbReference type="InterPro" id="IPR050377">
    <property type="entry name" value="Radical_SAM_PqqE_MftC-like"/>
</dbReference>
<name>A0A2D6M0I5_9ARCH</name>
<dbReference type="Pfam" id="PF04055">
    <property type="entry name" value="Radical_SAM"/>
    <property type="match status" value="1"/>
</dbReference>
<organism evidence="8 9">
    <name type="scientific">Candidatus Iainarchaeum sp</name>
    <dbReference type="NCBI Taxonomy" id="3101447"/>
    <lineage>
        <taxon>Archaea</taxon>
        <taxon>Candidatus Iainarchaeota</taxon>
        <taxon>Candidatus Iainarchaeia</taxon>
        <taxon>Candidatus Iainarchaeales</taxon>
        <taxon>Candidatus Iainarchaeaceae</taxon>
        <taxon>Candidatus Iainarchaeum</taxon>
    </lineage>
</organism>
<dbReference type="PANTHER" id="PTHR11228">
    <property type="entry name" value="RADICAL SAM DOMAIN PROTEIN"/>
    <property type="match status" value="1"/>
</dbReference>
<dbReference type="SFLD" id="SFLDS00029">
    <property type="entry name" value="Radical_SAM"/>
    <property type="match status" value="1"/>
</dbReference>
<evidence type="ECO:0000259" key="7">
    <source>
        <dbReference type="PROSITE" id="PS51918"/>
    </source>
</evidence>
<evidence type="ECO:0000256" key="3">
    <source>
        <dbReference type="ARBA" id="ARBA00022691"/>
    </source>
</evidence>
<dbReference type="EMBL" id="NZBU01000005">
    <property type="protein sequence ID" value="MAG21921.1"/>
    <property type="molecule type" value="Genomic_DNA"/>
</dbReference>
<dbReference type="GO" id="GO:0051539">
    <property type="term" value="F:4 iron, 4 sulfur cluster binding"/>
    <property type="evidence" value="ECO:0007669"/>
    <property type="project" value="UniProtKB-KW"/>
</dbReference>
<keyword evidence="2" id="KW-0004">4Fe-4S</keyword>
<protein>
    <recommendedName>
        <fullName evidence="7">Radical SAM core domain-containing protein</fullName>
    </recommendedName>
</protein>
<sequence>MGIKKPFEISLEVNDSCNYSCEFCFGKNSVDKRIDLSREQAKKVIEKIAAEGIERIRFTGGEPLLWPHLQEIISFAKQQGLFTSLNTNGSLFSKESAKELAPVLDDVLVSFHALNDKSEQQLCGQKGLFDKKISAIKDLANQGVFVRASTILSGQNISALEEFNKTLENLPVSQWVLLRPIPNSNDLNPISCTKIAEAVEKLVAINKNRKNDEFHLIENALPFCCANPENVSKVALGGIREDGHSSLFINSSLEIKPSYFLNRELGSALETPIKEAWESPFMQKMHALEFIAEQCHDCKYVMQCMAGSRFSALRVNKSLYALDPLASSEKFIRQ</sequence>
<keyword evidence="4" id="KW-0479">Metal-binding</keyword>